<evidence type="ECO:0000256" key="1">
    <source>
        <dbReference type="ARBA" id="ARBA00010577"/>
    </source>
</evidence>
<keyword evidence="7" id="KW-1185">Reference proteome</keyword>
<dbReference type="RefSeq" id="WP_227701929.1">
    <property type="nucleotide sequence ID" value="NZ_CP123000.1"/>
</dbReference>
<feature type="region of interest" description="Disordered" evidence="5">
    <location>
        <begin position="138"/>
        <end position="160"/>
    </location>
</feature>
<keyword evidence="6" id="KW-0966">Cell projection</keyword>
<evidence type="ECO:0000256" key="2">
    <source>
        <dbReference type="ARBA" id="ARBA00016013"/>
    </source>
</evidence>
<reference evidence="6 7" key="1">
    <citation type="submission" date="2023-04" db="EMBL/GenBank/DDBJ databases">
        <title>Neorhizobium petrolearium OS53, complete genome.</title>
        <authorList>
            <person name="Yu T."/>
        </authorList>
    </citation>
    <scope>NUCLEOTIDE SEQUENCE [LARGE SCALE GENOMIC DNA]</scope>
    <source>
        <strain evidence="6 7">OS53</strain>
    </source>
</reference>
<protein>
    <recommendedName>
        <fullName evidence="2">Basal-body rod modification protein FlgD</fullName>
    </recommendedName>
</protein>
<evidence type="ECO:0000256" key="5">
    <source>
        <dbReference type="SAM" id="MobiDB-lite"/>
    </source>
</evidence>
<dbReference type="Proteomes" id="UP001227095">
    <property type="component" value="Chromosome"/>
</dbReference>
<evidence type="ECO:0000256" key="3">
    <source>
        <dbReference type="ARBA" id="ARBA00022795"/>
    </source>
</evidence>
<dbReference type="InterPro" id="IPR005648">
    <property type="entry name" value="FlgD"/>
</dbReference>
<gene>
    <name evidence="6" type="primary">flgD</name>
    <name evidence="6" type="ORF">QEO92_01565</name>
</gene>
<sequence length="160" mass="16982">MAVDPVTSAAANPWANAGASSDAANNASLNYNNFLQLLIAQMKYQDPTDPMDASEQISQLATFSQVEQSIQTNTHLKSMLQAEALTRASDLIGKYVKSADDALTGKVKEVEVYSDGVVAITEDDNKILLQAGVVFSDEPFPAEDDTSDGSTDTDDGATDT</sequence>
<evidence type="ECO:0000256" key="4">
    <source>
        <dbReference type="ARBA" id="ARBA00024746"/>
    </source>
</evidence>
<evidence type="ECO:0000313" key="7">
    <source>
        <dbReference type="Proteomes" id="UP001227095"/>
    </source>
</evidence>
<organism evidence="6 7">
    <name type="scientific">Neorhizobium petrolearium</name>
    <dbReference type="NCBI Taxonomy" id="515361"/>
    <lineage>
        <taxon>Bacteria</taxon>
        <taxon>Pseudomonadati</taxon>
        <taxon>Pseudomonadota</taxon>
        <taxon>Alphaproteobacteria</taxon>
        <taxon>Hyphomicrobiales</taxon>
        <taxon>Rhizobiaceae</taxon>
        <taxon>Rhizobium/Agrobacterium group</taxon>
        <taxon>Neorhizobium</taxon>
    </lineage>
</organism>
<keyword evidence="3" id="KW-1005">Bacterial flagellum biogenesis</keyword>
<accession>A0ABY8M5U0</accession>
<comment type="function">
    <text evidence="4">Required for flagellar hook formation. May act as a scaffolding protein.</text>
</comment>
<keyword evidence="6" id="KW-0282">Flagellum</keyword>
<feature type="compositionally biased region" description="Acidic residues" evidence="5">
    <location>
        <begin position="140"/>
        <end position="160"/>
    </location>
</feature>
<keyword evidence="6" id="KW-0969">Cilium</keyword>
<evidence type="ECO:0000313" key="6">
    <source>
        <dbReference type="EMBL" id="WGI68810.1"/>
    </source>
</evidence>
<dbReference type="Pfam" id="PF03963">
    <property type="entry name" value="FlgD"/>
    <property type="match status" value="1"/>
</dbReference>
<name>A0ABY8M5U0_9HYPH</name>
<dbReference type="NCBIfam" id="NF004670">
    <property type="entry name" value="PRK06009.1"/>
    <property type="match status" value="1"/>
</dbReference>
<proteinExistence type="inferred from homology"/>
<dbReference type="EMBL" id="CP123000">
    <property type="protein sequence ID" value="WGI68810.1"/>
    <property type="molecule type" value="Genomic_DNA"/>
</dbReference>
<comment type="similarity">
    <text evidence="1">Belongs to the FlgD family.</text>
</comment>